<accession>A0A5B0MXT5</accession>
<comment type="caution">
    <text evidence="1">The sequence shown here is derived from an EMBL/GenBank/DDBJ whole genome shotgun (WGS) entry which is preliminary data.</text>
</comment>
<evidence type="ECO:0000313" key="2">
    <source>
        <dbReference type="Proteomes" id="UP000325313"/>
    </source>
</evidence>
<evidence type="ECO:0000313" key="1">
    <source>
        <dbReference type="EMBL" id="KAA1081587.1"/>
    </source>
</evidence>
<reference evidence="1 2" key="1">
    <citation type="submission" date="2019-05" db="EMBL/GenBank/DDBJ databases">
        <title>Emergence of the Ug99 lineage of the wheat stem rust pathogen through somatic hybridization.</title>
        <authorList>
            <person name="Li F."/>
            <person name="Upadhyaya N.M."/>
            <person name="Sperschneider J."/>
            <person name="Matny O."/>
            <person name="Nguyen-Phuc H."/>
            <person name="Mago R."/>
            <person name="Raley C."/>
            <person name="Miller M.E."/>
            <person name="Silverstein K.A.T."/>
            <person name="Henningsen E."/>
            <person name="Hirsch C.D."/>
            <person name="Visser B."/>
            <person name="Pretorius Z.A."/>
            <person name="Steffenson B.J."/>
            <person name="Schwessinger B."/>
            <person name="Dodds P.N."/>
            <person name="Figueroa M."/>
        </authorList>
    </citation>
    <scope>NUCLEOTIDE SEQUENCE [LARGE SCALE GENOMIC DNA]</scope>
    <source>
        <strain evidence="1 2">Ug99</strain>
    </source>
</reference>
<sequence>MSEGPSQMQEVAGLRKIDSTMHPQANLDPLAHMVLAPAPGDHVPVMVGNRDLGRVFTSPYVTSKETIRSPKTEASKIMDIEQAGKFKKRKREEMGIEMASINESIAEFAGEICTELSKNSHQYQTVKVEFRKFLNFYRYLLTDVKQHIKDMGGDESQMLIFEQDIAQMAHLNL</sequence>
<organism evidence="1 2">
    <name type="scientific">Puccinia graminis f. sp. tritici</name>
    <dbReference type="NCBI Taxonomy" id="56615"/>
    <lineage>
        <taxon>Eukaryota</taxon>
        <taxon>Fungi</taxon>
        <taxon>Dikarya</taxon>
        <taxon>Basidiomycota</taxon>
        <taxon>Pucciniomycotina</taxon>
        <taxon>Pucciniomycetes</taxon>
        <taxon>Pucciniales</taxon>
        <taxon>Pucciniaceae</taxon>
        <taxon>Puccinia</taxon>
    </lineage>
</organism>
<proteinExistence type="predicted"/>
<dbReference type="AlphaFoldDB" id="A0A5B0MXT5"/>
<protein>
    <submittedName>
        <fullName evidence="1">Uncharacterized protein</fullName>
    </submittedName>
</protein>
<dbReference type="Proteomes" id="UP000325313">
    <property type="component" value="Unassembled WGS sequence"/>
</dbReference>
<name>A0A5B0MXT5_PUCGR</name>
<gene>
    <name evidence="1" type="ORF">PGTUg99_019577</name>
</gene>
<dbReference type="EMBL" id="VDEP01000441">
    <property type="protein sequence ID" value="KAA1081587.1"/>
    <property type="molecule type" value="Genomic_DNA"/>
</dbReference>